<keyword evidence="1" id="KW-0677">Repeat</keyword>
<evidence type="ECO:0000313" key="3">
    <source>
        <dbReference type="EMBL" id="CEM46982.1"/>
    </source>
</evidence>
<dbReference type="PANTHER" id="PTHR24198">
    <property type="entry name" value="ANKYRIN REPEAT AND PROTEIN KINASE DOMAIN-CONTAINING PROTEIN"/>
    <property type="match status" value="1"/>
</dbReference>
<evidence type="ECO:0000256" key="1">
    <source>
        <dbReference type="ARBA" id="ARBA00022737"/>
    </source>
</evidence>
<gene>
    <name evidence="3" type="ORF">Cvel_8119</name>
</gene>
<organism evidence="3">
    <name type="scientific">Chromera velia CCMP2878</name>
    <dbReference type="NCBI Taxonomy" id="1169474"/>
    <lineage>
        <taxon>Eukaryota</taxon>
        <taxon>Sar</taxon>
        <taxon>Alveolata</taxon>
        <taxon>Colpodellida</taxon>
        <taxon>Chromeraceae</taxon>
        <taxon>Chromera</taxon>
    </lineage>
</organism>
<accession>A0A0G4HRP2</accession>
<keyword evidence="2" id="KW-0040">ANK repeat</keyword>
<dbReference type="PANTHER" id="PTHR24198:SF165">
    <property type="entry name" value="ANKYRIN REPEAT-CONTAINING PROTEIN-RELATED"/>
    <property type="match status" value="1"/>
</dbReference>
<dbReference type="SUPFAM" id="SSF48403">
    <property type="entry name" value="Ankyrin repeat"/>
    <property type="match status" value="1"/>
</dbReference>
<reference evidence="3" key="1">
    <citation type="submission" date="2014-11" db="EMBL/GenBank/DDBJ databases">
        <authorList>
            <person name="Otto D Thomas"/>
            <person name="Naeem Raeece"/>
        </authorList>
    </citation>
    <scope>NUCLEOTIDE SEQUENCE</scope>
</reference>
<dbReference type="VEuPathDB" id="CryptoDB:Cvel_8119"/>
<dbReference type="Gene3D" id="1.25.40.20">
    <property type="entry name" value="Ankyrin repeat-containing domain"/>
    <property type="match status" value="2"/>
</dbReference>
<dbReference type="PhylomeDB" id="A0A0G4HRP2"/>
<evidence type="ECO:0000256" key="2">
    <source>
        <dbReference type="ARBA" id="ARBA00023043"/>
    </source>
</evidence>
<dbReference type="SMART" id="SM00248">
    <property type="entry name" value="ANK"/>
    <property type="match status" value="3"/>
</dbReference>
<name>A0A0G4HRP2_9ALVE</name>
<dbReference type="InterPro" id="IPR002110">
    <property type="entry name" value="Ankyrin_rpt"/>
</dbReference>
<proteinExistence type="predicted"/>
<protein>
    <submittedName>
        <fullName evidence="3">Uncharacterized protein</fullName>
    </submittedName>
</protein>
<sequence length="268" mass="28761">MDPHASLTNVKRLRAATEAVSRKVALLQSLLVDFLSQSDGTAGPSLAPLAETLPQKHREVRQLSSALDPLISRFYKFRLEGPNVPPWLLPTVRSFVPISAETLMGSVEKFIQAGDRGDLSLHLKVGADVDGLVGPYGGETALVRAVRRGHLGAIKFLLTHGKASRDKLKQQRIYQSPLGIAFREKQGDAARMLLAAGAQVTGLPGLFVFAAERGAPPDVVETMLDRGVDIEDTGGDFERTALLEACDGGHEGVVRHLVSARDAREGCG</sequence>
<dbReference type="EMBL" id="CDMZ01003604">
    <property type="protein sequence ID" value="CEM46982.1"/>
    <property type="molecule type" value="Genomic_DNA"/>
</dbReference>
<dbReference type="Pfam" id="PF12796">
    <property type="entry name" value="Ank_2"/>
    <property type="match status" value="1"/>
</dbReference>
<dbReference type="AlphaFoldDB" id="A0A0G4HRP2"/>
<dbReference type="InterPro" id="IPR036770">
    <property type="entry name" value="Ankyrin_rpt-contain_sf"/>
</dbReference>